<reference evidence="1 2" key="1">
    <citation type="journal article" date="2016" name="Mol. Biol. Evol.">
        <title>Comparative Genomics of Early-Diverging Mushroom-Forming Fungi Provides Insights into the Origins of Lignocellulose Decay Capabilities.</title>
        <authorList>
            <person name="Nagy L.G."/>
            <person name="Riley R."/>
            <person name="Tritt A."/>
            <person name="Adam C."/>
            <person name="Daum C."/>
            <person name="Floudas D."/>
            <person name="Sun H."/>
            <person name="Yadav J.S."/>
            <person name="Pangilinan J."/>
            <person name="Larsson K.H."/>
            <person name="Matsuura K."/>
            <person name="Barry K."/>
            <person name="Labutti K."/>
            <person name="Kuo R."/>
            <person name="Ohm R.A."/>
            <person name="Bhattacharya S.S."/>
            <person name="Shirouzu T."/>
            <person name="Yoshinaga Y."/>
            <person name="Martin F.M."/>
            <person name="Grigoriev I.V."/>
            <person name="Hibbett D.S."/>
        </authorList>
    </citation>
    <scope>NUCLEOTIDE SEQUENCE [LARGE SCALE GENOMIC DNA]</scope>
    <source>
        <strain evidence="1 2">CBS 109695</strain>
    </source>
</reference>
<sequence length="169" mass="20135">MQGSTHSSRDLVTPCFSGEYLAVAYVHFRAPTQPHHSQLAFPWPSRISPSAPNLVATSTRFTTPYILQFNHLFHLRLLSYTLYSHAFLHCCHRRLLSCHLCCGPPVARHCCSRCSPRRRQRRRWQHWYRYGRRSHRTSPKCRQRRRGQHWYWYSCRSHPTSQNPQPSHL</sequence>
<organism evidence="1 2">
    <name type="scientific">Athelia psychrophila</name>
    <dbReference type="NCBI Taxonomy" id="1759441"/>
    <lineage>
        <taxon>Eukaryota</taxon>
        <taxon>Fungi</taxon>
        <taxon>Dikarya</taxon>
        <taxon>Basidiomycota</taxon>
        <taxon>Agaricomycotina</taxon>
        <taxon>Agaricomycetes</taxon>
        <taxon>Agaricomycetidae</taxon>
        <taxon>Atheliales</taxon>
        <taxon>Atheliaceae</taxon>
        <taxon>Athelia</taxon>
    </lineage>
</organism>
<evidence type="ECO:0000313" key="2">
    <source>
        <dbReference type="Proteomes" id="UP000076532"/>
    </source>
</evidence>
<proteinExistence type="predicted"/>
<accession>A0A166H964</accession>
<dbReference type="EMBL" id="KV417571">
    <property type="protein sequence ID" value="KZP18610.1"/>
    <property type="molecule type" value="Genomic_DNA"/>
</dbReference>
<dbReference type="Proteomes" id="UP000076532">
    <property type="component" value="Unassembled WGS sequence"/>
</dbReference>
<evidence type="ECO:0000313" key="1">
    <source>
        <dbReference type="EMBL" id="KZP18610.1"/>
    </source>
</evidence>
<keyword evidence="2" id="KW-1185">Reference proteome</keyword>
<dbReference type="AlphaFoldDB" id="A0A166H964"/>
<protein>
    <submittedName>
        <fullName evidence="1">Uncharacterized protein</fullName>
    </submittedName>
</protein>
<name>A0A166H964_9AGAM</name>
<gene>
    <name evidence="1" type="ORF">FIBSPDRAFT_933376</name>
</gene>